<dbReference type="AlphaFoldDB" id="A0A1Y2I564"/>
<reference evidence="1 2" key="1">
    <citation type="journal article" date="2015" name="Biotechnol. Biofuels">
        <title>Enhanced degradation of softwood versus hardwood by the white-rot fungus Pycnoporus coccineus.</title>
        <authorList>
            <person name="Couturier M."/>
            <person name="Navarro D."/>
            <person name="Chevret D."/>
            <person name="Henrissat B."/>
            <person name="Piumi F."/>
            <person name="Ruiz-Duenas F.J."/>
            <person name="Martinez A.T."/>
            <person name="Grigoriev I.V."/>
            <person name="Riley R."/>
            <person name="Lipzen A."/>
            <person name="Berrin J.G."/>
            <person name="Master E.R."/>
            <person name="Rosso M.N."/>
        </authorList>
    </citation>
    <scope>NUCLEOTIDE SEQUENCE [LARGE SCALE GENOMIC DNA]</scope>
    <source>
        <strain evidence="1 2">BRFM310</strain>
    </source>
</reference>
<name>A0A1Y2I564_TRAC3</name>
<accession>A0A1Y2I564</accession>
<keyword evidence="2" id="KW-1185">Reference proteome</keyword>
<gene>
    <name evidence="1" type="ORF">PYCCODRAFT_123572</name>
</gene>
<proteinExistence type="predicted"/>
<dbReference type="EMBL" id="KZ084198">
    <property type="protein sequence ID" value="OSC96276.1"/>
    <property type="molecule type" value="Genomic_DNA"/>
</dbReference>
<evidence type="ECO:0000313" key="1">
    <source>
        <dbReference type="EMBL" id="OSC96276.1"/>
    </source>
</evidence>
<evidence type="ECO:0000313" key="2">
    <source>
        <dbReference type="Proteomes" id="UP000193067"/>
    </source>
</evidence>
<protein>
    <submittedName>
        <fullName evidence="1">Uncharacterized protein</fullName>
    </submittedName>
</protein>
<organism evidence="1 2">
    <name type="scientific">Trametes coccinea (strain BRFM310)</name>
    <name type="common">Pycnoporus coccineus</name>
    <dbReference type="NCBI Taxonomy" id="1353009"/>
    <lineage>
        <taxon>Eukaryota</taxon>
        <taxon>Fungi</taxon>
        <taxon>Dikarya</taxon>
        <taxon>Basidiomycota</taxon>
        <taxon>Agaricomycotina</taxon>
        <taxon>Agaricomycetes</taxon>
        <taxon>Polyporales</taxon>
        <taxon>Polyporaceae</taxon>
        <taxon>Trametes</taxon>
    </lineage>
</organism>
<dbReference type="Proteomes" id="UP000193067">
    <property type="component" value="Unassembled WGS sequence"/>
</dbReference>
<sequence>MPLETCTTAASAGPAAVKLAGSLVLGSLMVGSLAGKGLALSLCPDNLPNHLLSQAQALSQKNPSARDTARRTVRWGTLVLPPSVFSVQSPCLSVQESSATISVSQYSHSTARDCSYVP</sequence>